<gene>
    <name evidence="2" type="ORF">EV702DRAFT_1204516</name>
</gene>
<dbReference type="Gene3D" id="1.20.1280.50">
    <property type="match status" value="1"/>
</dbReference>
<protein>
    <recommendedName>
        <fullName evidence="1">F-box domain-containing protein</fullName>
    </recommendedName>
</protein>
<dbReference type="Pfam" id="PF00646">
    <property type="entry name" value="F-box"/>
    <property type="match status" value="1"/>
</dbReference>
<dbReference type="SUPFAM" id="SSF81383">
    <property type="entry name" value="F-box domain"/>
    <property type="match status" value="1"/>
</dbReference>
<dbReference type="InterPro" id="IPR001810">
    <property type="entry name" value="F-box_dom"/>
</dbReference>
<comment type="caution">
    <text evidence="2">The sequence shown here is derived from an EMBL/GenBank/DDBJ whole genome shotgun (WGS) entry which is preliminary data.</text>
</comment>
<dbReference type="CDD" id="cd09917">
    <property type="entry name" value="F-box_SF"/>
    <property type="match status" value="1"/>
</dbReference>
<proteinExistence type="predicted"/>
<accession>A0A9P6ZHC4</accession>
<feature type="domain" description="F-box" evidence="1">
    <location>
        <begin position="15"/>
        <end position="55"/>
    </location>
</feature>
<dbReference type="InterPro" id="IPR036047">
    <property type="entry name" value="F-box-like_dom_sf"/>
</dbReference>
<keyword evidence="3" id="KW-1185">Reference proteome</keyword>
<dbReference type="SMART" id="SM00256">
    <property type="entry name" value="FBOX"/>
    <property type="match status" value="1"/>
</dbReference>
<evidence type="ECO:0000259" key="1">
    <source>
        <dbReference type="SMART" id="SM00256"/>
    </source>
</evidence>
<evidence type="ECO:0000313" key="2">
    <source>
        <dbReference type="EMBL" id="KAG1765626.1"/>
    </source>
</evidence>
<reference evidence="2" key="1">
    <citation type="journal article" date="2020" name="New Phytol.">
        <title>Comparative genomics reveals dynamic genome evolution in host specialist ectomycorrhizal fungi.</title>
        <authorList>
            <person name="Lofgren L.A."/>
            <person name="Nguyen N.H."/>
            <person name="Vilgalys R."/>
            <person name="Ruytinx J."/>
            <person name="Liao H.L."/>
            <person name="Branco S."/>
            <person name="Kuo A."/>
            <person name="LaButti K."/>
            <person name="Lipzen A."/>
            <person name="Andreopoulos W."/>
            <person name="Pangilinan J."/>
            <person name="Riley R."/>
            <person name="Hundley H."/>
            <person name="Na H."/>
            <person name="Barry K."/>
            <person name="Grigoriev I.V."/>
            <person name="Stajich J.E."/>
            <person name="Kennedy P.G."/>
        </authorList>
    </citation>
    <scope>NUCLEOTIDE SEQUENCE</scope>
    <source>
        <strain evidence="2">DOB743</strain>
    </source>
</reference>
<organism evidence="2 3">
    <name type="scientific">Suillus placidus</name>
    <dbReference type="NCBI Taxonomy" id="48579"/>
    <lineage>
        <taxon>Eukaryota</taxon>
        <taxon>Fungi</taxon>
        <taxon>Dikarya</taxon>
        <taxon>Basidiomycota</taxon>
        <taxon>Agaricomycotina</taxon>
        <taxon>Agaricomycetes</taxon>
        <taxon>Agaricomycetidae</taxon>
        <taxon>Boletales</taxon>
        <taxon>Suillineae</taxon>
        <taxon>Suillaceae</taxon>
        <taxon>Suillus</taxon>
    </lineage>
</organism>
<dbReference type="Proteomes" id="UP000714275">
    <property type="component" value="Unassembled WGS sequence"/>
</dbReference>
<dbReference type="EMBL" id="JABBWD010000105">
    <property type="protein sequence ID" value="KAG1765626.1"/>
    <property type="molecule type" value="Genomic_DNA"/>
</dbReference>
<evidence type="ECO:0000313" key="3">
    <source>
        <dbReference type="Proteomes" id="UP000714275"/>
    </source>
</evidence>
<sequence>MLQQETKPTAALQSLAEELQSHILNFLPYRDILRCTSVCKALRQTYISCSELQYIVELGGQQLLPVPRTFDNINRTSISKRLQLLRDDAHAWFNFDIHSFETISIPVHNKMWVVNGHLCLWERHEDSTTIFPILPKPSQYTIERDRSPMSLRSDPNAYGFDVLMDPAQNLIAVAYATVDDHFQWDDERIYIDLGTLDKGGIHPQAVGRTLFRSELPGIQSGDRTSTDLGKLKLKCFGRHIALWHSLQITCEYLDERLWELQIWDWQHSTISRSVLSATINPACEEAIDFCFLGNDRLLIFSDDMKLYLIEDTSKAPQLLACFLLPVSLTRIQCITSMDDISHSSRPQILAQQTMWTSDPEHQLLSVITFSPSLIFIISTRIFFDLDLFEGMLEAIPWTNWGPLNVRVFQTPSRRNIAVGGNRVLLAFPADDTTGIWHYPQKYRLHVMDFSPLAVERRQGLGRVVKEPSTVEITESRTGESFKLAETLTLTTSLPYVEVMLDLDKTFGYRGFERMWIDRDRIYFYHGSNQLEVVEITPRAAAAAKSITSSS</sequence>
<dbReference type="AlphaFoldDB" id="A0A9P6ZHC4"/>
<dbReference type="OrthoDB" id="2745718at2759"/>
<name>A0A9P6ZHC4_9AGAM</name>